<dbReference type="EMBL" id="CM023489">
    <property type="protein sequence ID" value="KAH6922463.1"/>
    <property type="molecule type" value="Genomic_DNA"/>
</dbReference>
<dbReference type="Proteomes" id="UP000821845">
    <property type="component" value="Chromosome 9"/>
</dbReference>
<sequence length="229" mass="25571">MEMERPLTEFNTDDKDTLTAQANGHWLLMEETNDSPLNGMMLFQYTEINQCDNYFSATEASHGASIVRLPTKLGTSPECSVQQLLDHFFGIHDDSHSGVTAPCTNSLHIAKTKRVILSKDASTVVVKIMGSVWDEGTEKNIKLTDSVAVSNDISLPVRFDQHQIYSLRSILLHIGDTDSHGHFISYSFDSMCGGWYSFNDATVTPLNITEPLTTADVKKNAFLLFYVRQ</sequence>
<organism evidence="1 2">
    <name type="scientific">Hyalomma asiaticum</name>
    <name type="common">Tick</name>
    <dbReference type="NCBI Taxonomy" id="266040"/>
    <lineage>
        <taxon>Eukaryota</taxon>
        <taxon>Metazoa</taxon>
        <taxon>Ecdysozoa</taxon>
        <taxon>Arthropoda</taxon>
        <taxon>Chelicerata</taxon>
        <taxon>Arachnida</taxon>
        <taxon>Acari</taxon>
        <taxon>Parasitiformes</taxon>
        <taxon>Ixodida</taxon>
        <taxon>Ixodoidea</taxon>
        <taxon>Ixodidae</taxon>
        <taxon>Hyalomminae</taxon>
        <taxon>Hyalomma</taxon>
    </lineage>
</organism>
<keyword evidence="2" id="KW-1185">Reference proteome</keyword>
<accession>A0ACB7RJ93</accession>
<proteinExistence type="predicted"/>
<gene>
    <name evidence="1" type="ORF">HPB50_014243</name>
</gene>
<protein>
    <submittedName>
        <fullName evidence="1">Uncharacterized protein</fullName>
    </submittedName>
</protein>
<evidence type="ECO:0000313" key="2">
    <source>
        <dbReference type="Proteomes" id="UP000821845"/>
    </source>
</evidence>
<reference evidence="1" key="1">
    <citation type="submission" date="2020-05" db="EMBL/GenBank/DDBJ databases">
        <title>Large-scale comparative analyses of tick genomes elucidate their genetic diversity and vector capacities.</title>
        <authorList>
            <person name="Jia N."/>
            <person name="Wang J."/>
            <person name="Shi W."/>
            <person name="Du L."/>
            <person name="Sun Y."/>
            <person name="Zhan W."/>
            <person name="Jiang J."/>
            <person name="Wang Q."/>
            <person name="Zhang B."/>
            <person name="Ji P."/>
            <person name="Sakyi L.B."/>
            <person name="Cui X."/>
            <person name="Yuan T."/>
            <person name="Jiang B."/>
            <person name="Yang W."/>
            <person name="Lam T.T.-Y."/>
            <person name="Chang Q."/>
            <person name="Ding S."/>
            <person name="Wang X."/>
            <person name="Zhu J."/>
            <person name="Ruan X."/>
            <person name="Zhao L."/>
            <person name="Wei J."/>
            <person name="Que T."/>
            <person name="Du C."/>
            <person name="Cheng J."/>
            <person name="Dai P."/>
            <person name="Han X."/>
            <person name="Huang E."/>
            <person name="Gao Y."/>
            <person name="Liu J."/>
            <person name="Shao H."/>
            <person name="Ye R."/>
            <person name="Li L."/>
            <person name="Wei W."/>
            <person name="Wang X."/>
            <person name="Wang C."/>
            <person name="Yang T."/>
            <person name="Huo Q."/>
            <person name="Li W."/>
            <person name="Guo W."/>
            <person name="Chen H."/>
            <person name="Zhou L."/>
            <person name="Ni X."/>
            <person name="Tian J."/>
            <person name="Zhou Y."/>
            <person name="Sheng Y."/>
            <person name="Liu T."/>
            <person name="Pan Y."/>
            <person name="Xia L."/>
            <person name="Li J."/>
            <person name="Zhao F."/>
            <person name="Cao W."/>
        </authorList>
    </citation>
    <scope>NUCLEOTIDE SEQUENCE</scope>
    <source>
        <strain evidence="1">Hyas-2018</strain>
    </source>
</reference>
<comment type="caution">
    <text evidence="1">The sequence shown here is derived from an EMBL/GenBank/DDBJ whole genome shotgun (WGS) entry which is preliminary data.</text>
</comment>
<name>A0ACB7RJ93_HYAAI</name>
<evidence type="ECO:0000313" key="1">
    <source>
        <dbReference type="EMBL" id="KAH6922463.1"/>
    </source>
</evidence>